<dbReference type="PRINTS" id="PR00150">
    <property type="entry name" value="PEPCARBXLASE"/>
</dbReference>
<comment type="caution">
    <text evidence="14">The sequence shown here is derived from an EMBL/GenBank/DDBJ whole genome shotgun (WGS) entry which is preliminary data.</text>
</comment>
<dbReference type="PROSITE" id="PS00781">
    <property type="entry name" value="PEPCASE_1"/>
    <property type="match status" value="1"/>
</dbReference>
<dbReference type="GO" id="GO:0000287">
    <property type="term" value="F:magnesium ion binding"/>
    <property type="evidence" value="ECO:0007669"/>
    <property type="project" value="UniProtKB-UniRule"/>
</dbReference>
<comment type="subunit">
    <text evidence="10">Homotetramer.</text>
</comment>
<evidence type="ECO:0000256" key="6">
    <source>
        <dbReference type="ARBA" id="ARBA00022842"/>
    </source>
</evidence>
<reference evidence="14" key="1">
    <citation type="submission" date="2019-09" db="EMBL/GenBank/DDBJ databases">
        <title>Characterisation of the sponge microbiome using genome-centric metagenomics.</title>
        <authorList>
            <person name="Engelberts J.P."/>
            <person name="Robbins S.J."/>
            <person name="De Goeij J.M."/>
            <person name="Aranda M."/>
            <person name="Bell S.C."/>
            <person name="Webster N.S."/>
        </authorList>
    </citation>
    <scope>NUCLEOTIDE SEQUENCE</scope>
    <source>
        <strain evidence="14">SB0664_bin_27</strain>
    </source>
</reference>
<sequence length="973" mass="110109">MATKPSQSEVNTEVEFEKGGDSAPTDADRQLRRSVRQLGNLLGETIVEQEGQAILDLVEELRALTRAQRQGDSNAGPQIERLTGDLVDDLDSTLGVLKAFTTYFQLVNLAEEQQRVRVIRQRTAQAEENDRHMPETIGAAVMGLRKGGTHPSELRRLLDEMLIKPVFTAHPTEAKRRTILLKLLDLTRLLHELDAHVLLPSEKRDHWNQIREIVVSLWQSDVNRDRRPDVLDEVREGLYFFETTLFDLLPDVYSELERALAKEYPDSAVSSGAAGFSDGLPTFLRYGSWIGGDRDGNPFVTQDVTENALRQQKEQALELYRRTVVGMYGHLSVANSRGAFSQEFLDSLAGDLERAPPNDKARLDRFSLEPYRQKMILIYRRLGATLAQSREAWQAQRPDPWAYPNAGEFIADLELIQRSLRQNRGNRLAEGRFARLVQQARIFGFHLASMDIRQHSDRHRDAVAELLHRYYRPQDPDFDYRQLPEEERTRLLVEEIESPRPLTARLQYGNETNETVALFRLIRQAHERIAPQAIGAYIISMTTSVSHVLEALLLAKDAGLFGKIDIAPLFETIDDLVRAPEVMSALFESPIYRKHLAQRDNCQEIMIGYSDSNKDGGFLRSSWSLYQAQERLAAACSDYDVKLTLFHGRGGSIGRGGGPANRAILAQPPGSVQGRIKLTEQGEVISARYSNRAIAKRHLDQLVNAVLIASCESHHEDLGDEDGSQNASHAVETSWVRILEEASERSERKYRTLVESPAFLDYFHEATPIEQLAQMNIGSRPAKRRQTSDISDLRAIPWVFAWTQSRVNLPGWYGLGTGLHDDSIRRLSMLQDMYQDWPFFRTVIDRAQLSMRRADMTIASLYASLAADATRAEVFNKFIEEFQRTERIILGITGQAALLDNEPWLQRSINLRNPYVDPLNYIQVALLNKQRTTVEPASEDAQADRDATEEDPRLRQAILLSINGIAAGLQATG</sequence>
<feature type="compositionally biased region" description="Polar residues" evidence="13">
    <location>
        <begin position="1"/>
        <end position="11"/>
    </location>
</feature>
<dbReference type="PANTHER" id="PTHR30523">
    <property type="entry name" value="PHOSPHOENOLPYRUVATE CARBOXYLASE"/>
    <property type="match status" value="1"/>
</dbReference>
<comment type="function">
    <text evidence="2 10">Forms oxaloacetate, a four-carbon dicarboxylic acid source for the tricarboxylic acid cycle.</text>
</comment>
<evidence type="ECO:0000256" key="1">
    <source>
        <dbReference type="ARBA" id="ARBA00001946"/>
    </source>
</evidence>
<dbReference type="HAMAP" id="MF_00595">
    <property type="entry name" value="PEPcase_type1"/>
    <property type="match status" value="1"/>
</dbReference>
<evidence type="ECO:0000256" key="12">
    <source>
        <dbReference type="PROSITE-ProRule" id="PRU10112"/>
    </source>
</evidence>
<dbReference type="PROSITE" id="PS00393">
    <property type="entry name" value="PEPCASE_2"/>
    <property type="match status" value="1"/>
</dbReference>
<dbReference type="InterPro" id="IPR015813">
    <property type="entry name" value="Pyrv/PenolPyrv_kinase-like_dom"/>
</dbReference>
<dbReference type="EMBL" id="VXRG01000036">
    <property type="protein sequence ID" value="MXY92545.1"/>
    <property type="molecule type" value="Genomic_DNA"/>
</dbReference>
<dbReference type="GO" id="GO:0006107">
    <property type="term" value="P:oxaloacetate metabolic process"/>
    <property type="evidence" value="ECO:0007669"/>
    <property type="project" value="UniProtKB-UniRule"/>
</dbReference>
<dbReference type="InterPro" id="IPR033129">
    <property type="entry name" value="PEPCASE_His_AS"/>
</dbReference>
<dbReference type="NCBIfam" id="NF000584">
    <property type="entry name" value="PRK00009.1"/>
    <property type="match status" value="1"/>
</dbReference>
<dbReference type="GO" id="GO:0015977">
    <property type="term" value="P:carbon fixation"/>
    <property type="evidence" value="ECO:0007669"/>
    <property type="project" value="UniProtKB-UniRule"/>
</dbReference>
<proteinExistence type="inferred from homology"/>
<keyword evidence="14" id="KW-0670">Pyruvate</keyword>
<protein>
    <recommendedName>
        <fullName evidence="5 10">Phosphoenolpyruvate carboxylase</fullName>
        <shortName evidence="10">PEPC</shortName>
        <shortName evidence="10">PEPCase</shortName>
        <ecNumber evidence="4 10">4.1.1.31</ecNumber>
    </recommendedName>
</protein>
<keyword evidence="6 10" id="KW-0460">Magnesium</keyword>
<evidence type="ECO:0000256" key="5">
    <source>
        <dbReference type="ARBA" id="ARBA00022419"/>
    </source>
</evidence>
<accession>A0A6B0YQW8</accession>
<evidence type="ECO:0000256" key="9">
    <source>
        <dbReference type="ARBA" id="ARBA00048995"/>
    </source>
</evidence>
<evidence type="ECO:0000256" key="7">
    <source>
        <dbReference type="ARBA" id="ARBA00023239"/>
    </source>
</evidence>
<evidence type="ECO:0000256" key="4">
    <source>
        <dbReference type="ARBA" id="ARBA00012305"/>
    </source>
</evidence>
<dbReference type="GO" id="GO:0008964">
    <property type="term" value="F:phosphoenolpyruvate carboxylase activity"/>
    <property type="evidence" value="ECO:0007669"/>
    <property type="project" value="UniProtKB-UniRule"/>
</dbReference>
<dbReference type="InterPro" id="IPR018129">
    <property type="entry name" value="PEP_COase_Lys_AS"/>
</dbReference>
<dbReference type="AlphaFoldDB" id="A0A6B0YQW8"/>
<dbReference type="InterPro" id="IPR022805">
    <property type="entry name" value="PEP_COase_bac/pln-type"/>
</dbReference>
<comment type="cofactor">
    <cofactor evidence="1 10">
        <name>Mg(2+)</name>
        <dbReference type="ChEBI" id="CHEBI:18420"/>
    </cofactor>
</comment>
<evidence type="ECO:0000256" key="10">
    <source>
        <dbReference type="HAMAP-Rule" id="MF_00595"/>
    </source>
</evidence>
<feature type="active site" evidence="10 12">
    <location>
        <position position="614"/>
    </location>
</feature>
<dbReference type="Gene3D" id="1.20.1440.90">
    <property type="entry name" value="Phosphoenolpyruvate/pyruvate domain"/>
    <property type="match status" value="1"/>
</dbReference>
<feature type="active site" evidence="10 11">
    <location>
        <position position="170"/>
    </location>
</feature>
<feature type="compositionally biased region" description="Basic and acidic residues" evidence="13">
    <location>
        <begin position="15"/>
        <end position="30"/>
    </location>
</feature>
<evidence type="ECO:0000256" key="13">
    <source>
        <dbReference type="SAM" id="MobiDB-lite"/>
    </source>
</evidence>
<evidence type="ECO:0000256" key="2">
    <source>
        <dbReference type="ARBA" id="ARBA00003670"/>
    </source>
</evidence>
<dbReference type="GO" id="GO:0006099">
    <property type="term" value="P:tricarboxylic acid cycle"/>
    <property type="evidence" value="ECO:0007669"/>
    <property type="project" value="InterPro"/>
</dbReference>
<keyword evidence="7 10" id="KW-0456">Lyase</keyword>
<feature type="region of interest" description="Disordered" evidence="13">
    <location>
        <begin position="1"/>
        <end position="30"/>
    </location>
</feature>
<dbReference type="GO" id="GO:0005829">
    <property type="term" value="C:cytosol"/>
    <property type="evidence" value="ECO:0007669"/>
    <property type="project" value="TreeGrafter"/>
</dbReference>
<evidence type="ECO:0000313" key="14">
    <source>
        <dbReference type="EMBL" id="MXY92545.1"/>
    </source>
</evidence>
<evidence type="ECO:0000256" key="8">
    <source>
        <dbReference type="ARBA" id="ARBA00023300"/>
    </source>
</evidence>
<keyword evidence="8 10" id="KW-0120">Carbon dioxide fixation</keyword>
<comment type="similarity">
    <text evidence="3 10">Belongs to the PEPCase type 1 family.</text>
</comment>
<evidence type="ECO:0000256" key="11">
    <source>
        <dbReference type="PROSITE-ProRule" id="PRU10111"/>
    </source>
</evidence>
<comment type="catalytic activity">
    <reaction evidence="9 10">
        <text>oxaloacetate + phosphate = phosphoenolpyruvate + hydrogencarbonate</text>
        <dbReference type="Rhea" id="RHEA:28370"/>
        <dbReference type="ChEBI" id="CHEBI:16452"/>
        <dbReference type="ChEBI" id="CHEBI:17544"/>
        <dbReference type="ChEBI" id="CHEBI:43474"/>
        <dbReference type="ChEBI" id="CHEBI:58702"/>
        <dbReference type="EC" id="4.1.1.31"/>
    </reaction>
</comment>
<gene>
    <name evidence="10" type="primary">ppc</name>
    <name evidence="14" type="ORF">F4Y42_03760</name>
</gene>
<dbReference type="SUPFAM" id="SSF51621">
    <property type="entry name" value="Phosphoenolpyruvate/pyruvate domain"/>
    <property type="match status" value="1"/>
</dbReference>
<dbReference type="EC" id="4.1.1.31" evidence="4 10"/>
<dbReference type="PANTHER" id="PTHR30523:SF6">
    <property type="entry name" value="PHOSPHOENOLPYRUVATE CARBOXYLASE"/>
    <property type="match status" value="1"/>
</dbReference>
<dbReference type="Pfam" id="PF00311">
    <property type="entry name" value="PEPcase"/>
    <property type="match status" value="1"/>
</dbReference>
<evidence type="ECO:0000256" key="3">
    <source>
        <dbReference type="ARBA" id="ARBA00008346"/>
    </source>
</evidence>
<dbReference type="InterPro" id="IPR021135">
    <property type="entry name" value="PEP_COase"/>
</dbReference>
<organism evidence="14">
    <name type="scientific">Caldilineaceae bacterium SB0664_bin_27</name>
    <dbReference type="NCBI Taxonomy" id="2605260"/>
    <lineage>
        <taxon>Bacteria</taxon>
        <taxon>Bacillati</taxon>
        <taxon>Chloroflexota</taxon>
        <taxon>Caldilineae</taxon>
        <taxon>Caldilineales</taxon>
        <taxon>Caldilineaceae</taxon>
    </lineage>
</organism>
<name>A0A6B0YQW8_9CHLR</name>